<dbReference type="Proteomes" id="UP000249417">
    <property type="component" value="Unassembled WGS sequence"/>
</dbReference>
<dbReference type="EMBL" id="QFQB01000139">
    <property type="protein sequence ID" value="PZQ43675.1"/>
    <property type="molecule type" value="Genomic_DNA"/>
</dbReference>
<evidence type="ECO:0000313" key="3">
    <source>
        <dbReference type="Proteomes" id="UP000249417"/>
    </source>
</evidence>
<dbReference type="Pfam" id="PF01494">
    <property type="entry name" value="FAD_binding_3"/>
    <property type="match status" value="1"/>
</dbReference>
<reference evidence="2 3" key="1">
    <citation type="submission" date="2017-08" db="EMBL/GenBank/DDBJ databases">
        <title>Infants hospitalized years apart are colonized by the same room-sourced microbial strains.</title>
        <authorList>
            <person name="Brooks B."/>
            <person name="Olm M.R."/>
            <person name="Firek B.A."/>
            <person name="Baker R."/>
            <person name="Thomas B.C."/>
            <person name="Morowitz M.J."/>
            <person name="Banfield J.F."/>
        </authorList>
    </citation>
    <scope>NUCLEOTIDE SEQUENCE [LARGE SCALE GENOMIC DNA]</scope>
    <source>
        <strain evidence="2">S2_005_002_R2_29</strain>
    </source>
</reference>
<protein>
    <recommendedName>
        <fullName evidence="1">FAD-binding domain-containing protein</fullName>
    </recommendedName>
</protein>
<gene>
    <name evidence="2" type="ORF">DI551_11710</name>
</gene>
<dbReference type="SUPFAM" id="SSF51905">
    <property type="entry name" value="FAD/NAD(P)-binding domain"/>
    <property type="match status" value="1"/>
</dbReference>
<feature type="domain" description="FAD-binding" evidence="1">
    <location>
        <begin position="26"/>
        <end position="263"/>
    </location>
</feature>
<dbReference type="Gene3D" id="3.50.50.60">
    <property type="entry name" value="FAD/NAD(P)-binding domain"/>
    <property type="match status" value="1"/>
</dbReference>
<comment type="caution">
    <text evidence="2">The sequence shown here is derived from an EMBL/GenBank/DDBJ whole genome shotgun (WGS) entry which is preliminary data.</text>
</comment>
<dbReference type="InterPro" id="IPR002938">
    <property type="entry name" value="FAD-bd"/>
</dbReference>
<evidence type="ECO:0000259" key="1">
    <source>
        <dbReference type="Pfam" id="PF01494"/>
    </source>
</evidence>
<name>A0A2W5MYD1_9BACT</name>
<dbReference type="PANTHER" id="PTHR43876:SF7">
    <property type="entry name" value="UBIQUINONE BIOSYNTHESIS MONOOXYGENASE COQ6, MITOCHONDRIAL"/>
    <property type="match status" value="1"/>
</dbReference>
<sequence>MVFLPYPYKPPYVCSMQSGKLKTHLKTDIVISGAGPAGLTLSALLGLAGFDVVLVDAEAPKPQAANAPLSGRTAALLNGSVNVLKAAGVWDAVKDISTPLKIMKIVDDNHASAALRASVEFRAGDIGEPQFGYNIPNNDLRAALLARIGKIKAVTHLAPAKLVDYTADASGVAAVTEDGTQIQARLIIGTDGRQSIVRKAAGIDAKIHDYDQRAITCLIEHSKSHNFTSTEFRRAGGPFTFVPMPGNQSSIVWVEKTADAQKYLAMKRDEFEKALQDRTNGYVGNVK</sequence>
<dbReference type="InterPro" id="IPR036188">
    <property type="entry name" value="FAD/NAD-bd_sf"/>
</dbReference>
<dbReference type="InterPro" id="IPR051205">
    <property type="entry name" value="UbiH/COQ6_monooxygenase"/>
</dbReference>
<proteinExistence type="predicted"/>
<accession>A0A2W5MYD1</accession>
<dbReference type="PRINTS" id="PR00420">
    <property type="entry name" value="RNGMNOXGNASE"/>
</dbReference>
<feature type="non-terminal residue" evidence="2">
    <location>
        <position position="287"/>
    </location>
</feature>
<evidence type="ECO:0000313" key="2">
    <source>
        <dbReference type="EMBL" id="PZQ43675.1"/>
    </source>
</evidence>
<dbReference type="AlphaFoldDB" id="A0A2W5MYD1"/>
<dbReference type="GO" id="GO:0071949">
    <property type="term" value="F:FAD binding"/>
    <property type="evidence" value="ECO:0007669"/>
    <property type="project" value="InterPro"/>
</dbReference>
<organism evidence="2 3">
    <name type="scientific">Micavibrio aeruginosavorus</name>
    <dbReference type="NCBI Taxonomy" id="349221"/>
    <lineage>
        <taxon>Bacteria</taxon>
        <taxon>Pseudomonadati</taxon>
        <taxon>Bdellovibrionota</taxon>
        <taxon>Bdellovibrionia</taxon>
        <taxon>Bdellovibrionales</taxon>
        <taxon>Pseudobdellovibrionaceae</taxon>
        <taxon>Micavibrio</taxon>
    </lineage>
</organism>
<dbReference type="PANTHER" id="PTHR43876">
    <property type="entry name" value="UBIQUINONE BIOSYNTHESIS MONOOXYGENASE COQ6, MITOCHONDRIAL"/>
    <property type="match status" value="1"/>
</dbReference>